<gene>
    <name evidence="6" type="ORF">GCM10010422_08890</name>
</gene>
<dbReference type="SUPFAM" id="SSF56801">
    <property type="entry name" value="Acetyl-CoA synthetase-like"/>
    <property type="match status" value="2"/>
</dbReference>
<dbReference type="Pfam" id="PF00975">
    <property type="entry name" value="Thioesterase"/>
    <property type="match status" value="1"/>
</dbReference>
<dbReference type="Pfam" id="PF00501">
    <property type="entry name" value="AMP-binding"/>
    <property type="match status" value="2"/>
</dbReference>
<keyword evidence="7" id="KW-1185">Reference proteome</keyword>
<dbReference type="SMART" id="SM00823">
    <property type="entry name" value="PKS_PP"/>
    <property type="match status" value="2"/>
</dbReference>
<dbReference type="InterPro" id="IPR042099">
    <property type="entry name" value="ANL_N_sf"/>
</dbReference>
<dbReference type="Gene3D" id="3.30.559.30">
    <property type="entry name" value="Nonribosomal peptide synthetase, condensation domain"/>
    <property type="match status" value="2"/>
</dbReference>
<dbReference type="InterPro" id="IPR009081">
    <property type="entry name" value="PP-bd_ACP"/>
</dbReference>
<dbReference type="SUPFAM" id="SSF47336">
    <property type="entry name" value="ACP-like"/>
    <property type="match status" value="2"/>
</dbReference>
<comment type="cofactor">
    <cofactor evidence="1">
        <name>pantetheine 4'-phosphate</name>
        <dbReference type="ChEBI" id="CHEBI:47942"/>
    </cofactor>
</comment>
<dbReference type="Pfam" id="PF00550">
    <property type="entry name" value="PP-binding"/>
    <property type="match status" value="2"/>
</dbReference>
<feature type="domain" description="Carrier" evidence="5">
    <location>
        <begin position="2027"/>
        <end position="2102"/>
    </location>
</feature>
<evidence type="ECO:0000259" key="5">
    <source>
        <dbReference type="PROSITE" id="PS50075"/>
    </source>
</evidence>
<dbReference type="Gene3D" id="3.40.50.12780">
    <property type="entry name" value="N-terminal domain of ligase-like"/>
    <property type="match status" value="2"/>
</dbReference>
<evidence type="ECO:0000256" key="3">
    <source>
        <dbReference type="ARBA" id="ARBA00022553"/>
    </source>
</evidence>
<evidence type="ECO:0000313" key="6">
    <source>
        <dbReference type="EMBL" id="GAA2469394.1"/>
    </source>
</evidence>
<dbReference type="PANTHER" id="PTHR45527:SF1">
    <property type="entry name" value="FATTY ACID SYNTHASE"/>
    <property type="match status" value="1"/>
</dbReference>
<evidence type="ECO:0000256" key="1">
    <source>
        <dbReference type="ARBA" id="ARBA00001957"/>
    </source>
</evidence>
<dbReference type="Pfam" id="PF13193">
    <property type="entry name" value="AMP-binding_C"/>
    <property type="match status" value="2"/>
</dbReference>
<comment type="caution">
    <text evidence="6">The sequence shown here is derived from an EMBL/GenBank/DDBJ whole genome shotgun (WGS) entry which is preliminary data.</text>
</comment>
<organism evidence="6 7">
    <name type="scientific">Streptomyces graminearus</name>
    <dbReference type="NCBI Taxonomy" id="284030"/>
    <lineage>
        <taxon>Bacteria</taxon>
        <taxon>Bacillati</taxon>
        <taxon>Actinomycetota</taxon>
        <taxon>Actinomycetes</taxon>
        <taxon>Kitasatosporales</taxon>
        <taxon>Streptomycetaceae</taxon>
        <taxon>Streptomyces</taxon>
    </lineage>
</organism>
<name>A0ABN3KQ29_9ACTN</name>
<dbReference type="SUPFAM" id="SSF53474">
    <property type="entry name" value="alpha/beta-Hydrolases"/>
    <property type="match status" value="1"/>
</dbReference>
<dbReference type="Gene3D" id="3.30.300.30">
    <property type="match status" value="2"/>
</dbReference>
<dbReference type="InterPro" id="IPR045851">
    <property type="entry name" value="AMP-bd_C_sf"/>
</dbReference>
<dbReference type="Gene3D" id="1.10.1200.10">
    <property type="entry name" value="ACP-like"/>
    <property type="match status" value="1"/>
</dbReference>
<dbReference type="Pfam" id="PF00668">
    <property type="entry name" value="Condensation"/>
    <property type="match status" value="2"/>
</dbReference>
<dbReference type="InterPro" id="IPR020845">
    <property type="entry name" value="AMP-binding_CS"/>
</dbReference>
<accession>A0ABN3KQ29</accession>
<dbReference type="PANTHER" id="PTHR45527">
    <property type="entry name" value="NONRIBOSOMAL PEPTIDE SYNTHETASE"/>
    <property type="match status" value="1"/>
</dbReference>
<evidence type="ECO:0000256" key="4">
    <source>
        <dbReference type="SAM" id="MobiDB-lite"/>
    </source>
</evidence>
<dbReference type="InterPro" id="IPR001031">
    <property type="entry name" value="Thioesterase"/>
</dbReference>
<dbReference type="InterPro" id="IPR025110">
    <property type="entry name" value="AMP-bd_C"/>
</dbReference>
<dbReference type="PROSITE" id="PS00455">
    <property type="entry name" value="AMP_BINDING"/>
    <property type="match status" value="2"/>
</dbReference>
<keyword evidence="2" id="KW-0596">Phosphopantetheine</keyword>
<evidence type="ECO:0000256" key="2">
    <source>
        <dbReference type="ARBA" id="ARBA00022450"/>
    </source>
</evidence>
<dbReference type="InterPro" id="IPR010071">
    <property type="entry name" value="AA_adenyl_dom"/>
</dbReference>
<evidence type="ECO:0000313" key="7">
    <source>
        <dbReference type="Proteomes" id="UP001501721"/>
    </source>
</evidence>
<dbReference type="SUPFAM" id="SSF52777">
    <property type="entry name" value="CoA-dependent acyltransferases"/>
    <property type="match status" value="4"/>
</dbReference>
<dbReference type="CDD" id="cd19540">
    <property type="entry name" value="LCL_NRPS-like"/>
    <property type="match status" value="2"/>
</dbReference>
<feature type="domain" description="Carrier" evidence="5">
    <location>
        <begin position="969"/>
        <end position="1044"/>
    </location>
</feature>
<proteinExistence type="predicted"/>
<protein>
    <recommendedName>
        <fullName evidence="5">Carrier domain-containing protein</fullName>
    </recommendedName>
</protein>
<dbReference type="InterPro" id="IPR020806">
    <property type="entry name" value="PKS_PP-bd"/>
</dbReference>
<dbReference type="NCBIfam" id="TIGR01733">
    <property type="entry name" value="AA-adenyl-dom"/>
    <property type="match status" value="2"/>
</dbReference>
<reference evidence="6 7" key="1">
    <citation type="journal article" date="2019" name="Int. J. Syst. Evol. Microbiol.">
        <title>The Global Catalogue of Microorganisms (GCM) 10K type strain sequencing project: providing services to taxonomists for standard genome sequencing and annotation.</title>
        <authorList>
            <consortium name="The Broad Institute Genomics Platform"/>
            <consortium name="The Broad Institute Genome Sequencing Center for Infectious Disease"/>
            <person name="Wu L."/>
            <person name="Ma J."/>
        </authorList>
    </citation>
    <scope>NUCLEOTIDE SEQUENCE [LARGE SCALE GENOMIC DNA]</scope>
    <source>
        <strain evidence="6 7">JCM 6923</strain>
    </source>
</reference>
<dbReference type="InterPro" id="IPR023213">
    <property type="entry name" value="CAT-like_dom_sf"/>
</dbReference>
<dbReference type="Proteomes" id="UP001501721">
    <property type="component" value="Unassembled WGS sequence"/>
</dbReference>
<dbReference type="EMBL" id="BAAATL010000002">
    <property type="protein sequence ID" value="GAA2469394.1"/>
    <property type="molecule type" value="Genomic_DNA"/>
</dbReference>
<feature type="region of interest" description="Disordered" evidence="4">
    <location>
        <begin position="2005"/>
        <end position="2030"/>
    </location>
</feature>
<dbReference type="InterPro" id="IPR036736">
    <property type="entry name" value="ACP-like_sf"/>
</dbReference>
<dbReference type="Gene3D" id="3.30.559.10">
    <property type="entry name" value="Chloramphenicol acetyltransferase-like domain"/>
    <property type="match status" value="2"/>
</dbReference>
<dbReference type="PROSITE" id="PS50075">
    <property type="entry name" value="CARRIER"/>
    <property type="match status" value="2"/>
</dbReference>
<dbReference type="Gene3D" id="3.40.50.1820">
    <property type="entry name" value="alpha/beta hydrolase"/>
    <property type="match status" value="1"/>
</dbReference>
<keyword evidence="3" id="KW-0597">Phosphoprotein</keyword>
<dbReference type="InterPro" id="IPR000873">
    <property type="entry name" value="AMP-dep_synth/lig_dom"/>
</dbReference>
<dbReference type="InterPro" id="IPR001242">
    <property type="entry name" value="Condensation_dom"/>
</dbReference>
<dbReference type="RefSeq" id="WP_346076390.1">
    <property type="nucleotide sequence ID" value="NZ_BAAATL010000002.1"/>
</dbReference>
<dbReference type="CDD" id="cd12117">
    <property type="entry name" value="A_NRPS_Srf_like"/>
    <property type="match status" value="2"/>
</dbReference>
<sequence>MIPLSFAQQRLWFLDQMEGPSATYHIPLAVRMRGALDRAALRGAVSDVVARHEVLRTLFPAQEGTPYQSIVEEEDVDLPLPVIPVTEDALADTLGELAAKTFDLAHDLPLRATLLELAPEDHVLLLVVHHIASDGWSNAPLMRDLGIAYGARIEGGAPGWEPLPVQYADYTLWQQEVLGDADDLGSVLFSQLDFWKGALAGLPDEVSLPADRPRPATASYRGATHTVSCPAETHRALTALARETGTTFFMVAQAAVAALLTRSGAGTDIAIGSPVTGRGDEALDDLVGFFVNTLVLRTDTGGDPSFRELLRRAQKTDLAAWAHQDMPFDRLVEVLNPERSASRHPLFQVMLTVGQSLDAAAPELGCLETSLVIPELRIAKFDLTFGFQERPGGDGEPAGFDIVAEYATDLYDARTVRAVLDRLTRLLTAVAETPDTPIGELDVLAADERRQLDTWAGPRTRAPQLSLDQLFSGKAAANPDAVALVHEEQRITYAELDIWSNRLARHLTARGVTPGSLVAIHLERSPLLIASLLAVLKAGAGYTLLDPQFPQERLNKALGQTGPSVVISQAYLPALEHTAPLIDLTADATVIAATSGTAVETCGHPEAVACVMFTSGSTGTPKGVAASHRALAATFLGPDYLHFGPEQSYLQCSPISWDAFALEVFGPFLHGGTCVLQPGQHTDPHQIVELVERHRITTLQMSASLFNHMLDEHPAVFDVVREAMTAGEAASPTHTARALADHPHLHLINGYGPAESMGFTTTHPITTDTTDATTIPIGGPVTGKNAYVLGPNLELLPPNTPGELYVAGHGLAHGYIGQPALTADRFTANPYGPPGSRMYRTGDLARWNHRGELEYLGRADQQLKLRGFRIEPGEVENVLCGHPSVAQAAVAVREVRPGDKRLVAYVVPVAGSRIEPEALRRHTESALADYMVPAVFTALDALPLTVNGKLDQRALPQPSLQGHTTDGRAPRTPAEEVLCTVFAEVLGLPSAAVDDDFFRRGGHSLLATRLVSRVREIFGVRLLVRDLFRYPTVAALAQRIAGDRAEASRPALVAGERPARLPLSPAQRRLWFLDQMEGPSATYNIPMAIRLTGDLDRAALRGALADVVGRHEALRTLFPAEHGEPRQQIVPADRAEVPFTVLGAAEDTLAARISEQAGRPFALDSELPLHSVLFELAPDHHVLLLVVHHIVSDGWSNTPLMRDLGTAYSARAGGAAPGWEPLPAQYADYTLWQQALLGDADDPDSLIAAQLGHWRNALEAVPDEVTLPADRPRPVVASYRGATHTVSCPAETHRALTALARETGTTFLMVAQAAVAALLTRSGAGTDIVVGSPVTGRADQALDDLVGFFVNTLVLRTDTGGAPSFRELLRRARDTDLAAWAHQDVPFDRLVEALNPERSASRHPLFQVMLTVGQSLGNGPELGALETEFVVPELRIAKFDLTFGFEEHLTEDGGSAGFDICVEYATDLYDAGTVRAAVARLVRLLGAAAEAPDLPFGRLEILGEEERGRLTAWAGPDTSAPRLSLDRLFSERAARVPDSVALVHEEQRITYAELDIWSNRLARHLTARGVTPGSLVAIHLERSPLLIASLLAVLKAGAGYTLLDPQFPLERLNGVLAQTDPAAVISQAYLPALERTAPLIDLTADATVIAATSGTAVETSGHPEAVACVMFTSGSTGTPKGVAASHRALAATFLGPDYLHFGPEQSYLQCSPISWDAFALEVFGPFLHGGTCVLQPGQHTDPHQIVELVERHRITTLQMSASLFNHMLDEHPAVFAIVREAMTAGEAASPTHTARALADHPHLHLINGYGPAESMGFTTTHLITADTTDATTIPIGGPVTGKNVYILGPNLELLPPNTPGELYVAGHGLAHGYIGQPALTAGRFTANPYGPPGSRMYRTGDLARWNHRGELEYLGRADQQLKLRGFRIEPGEIENVLCRHGDVAQAAVVIGEIRPGNKGLIAYVTPLDGARIDIAGLRANASASLPDHMIPAAYVPLDALPRTTNGKLDRRALPQPDPDDQPRTGRGPRTPAEEVLCTLFAEVLGLPSAAVDDDFFHRGGHSLLATRLISRIRTIWSAHTTISDLFRHPTPALLAEHIAAGAGGGRANPLEAVLWIRGSAEASAPPLFCVHPISGISWGYAGLLRHIGEEHPVIGLQARHFTEPQRRPGSIAEMADDYLASIRAVQPHGPYHLIGWSFGGMVAHAVAARLERLGEEVRLLGLLDAYPLPEGFEARPITGGDVLHGLLGEVPADVSVHCAEGAPDVRELALLVRDRAPGLGELDKPGAAAVVEATIANLDIRLRHVPDLPFGGDLLFFNATGTPAPLTAAEAWAPYVGGRIEEVDIDCRHAEMTEPEPLRAIGQILSGRLRPARR</sequence>
<dbReference type="InterPro" id="IPR029058">
    <property type="entry name" value="AB_hydrolase_fold"/>
</dbReference>